<organism evidence="1 2">
    <name type="scientific">Trametes sanguinea</name>
    <dbReference type="NCBI Taxonomy" id="158606"/>
    <lineage>
        <taxon>Eukaryota</taxon>
        <taxon>Fungi</taxon>
        <taxon>Dikarya</taxon>
        <taxon>Basidiomycota</taxon>
        <taxon>Agaricomycotina</taxon>
        <taxon>Agaricomycetes</taxon>
        <taxon>Polyporales</taxon>
        <taxon>Polyporaceae</taxon>
        <taxon>Trametes</taxon>
    </lineage>
</organism>
<comment type="caution">
    <text evidence="1">The sequence shown here is derived from an EMBL/GenBank/DDBJ whole genome shotgun (WGS) entry which is preliminary data.</text>
</comment>
<dbReference type="EMBL" id="JANSHE010004928">
    <property type="protein sequence ID" value="KAJ2973742.1"/>
    <property type="molecule type" value="Genomic_DNA"/>
</dbReference>
<dbReference type="Proteomes" id="UP001144978">
    <property type="component" value="Unassembled WGS sequence"/>
</dbReference>
<keyword evidence="2" id="KW-1185">Reference proteome</keyword>
<name>A0ACC1N4D8_9APHY</name>
<sequence length="448" mass="50080">MESSSQEESEIVYRHFIHYRIVMKDVCLPFTKITSSKQLVELLFDCVQSALHQFGSSVHSAEAFFIAAHSLAYTRHQLLHRDISAGNVIILPSLSSGVGEDGQKVVTWNGVLTDWELAKRVPVRSASDSDKPKEVATQPERTGTWQFMSVAYVRYHPYWPVSVAEELESFFHVLLFYAVRLLRHNIDNVPMFVAEYFDGFIPGARPKCSPLKSIAMDHGIINGDAGTLQFRDKEGRPHSELNKLIGSLLRHFKARYAVIRWESYKSGDGRRVVANTTSEPAPIKSGPSVPKNDRFALLNGDDDESMELEEPIQAEDEPSETVKTLAKQLDSHHTFRKMLANAVNPDRKPNPPIWPEDDVVEDRIPDRYDPRALISVMNQGFSATALATSQATRDGPPPRKKMRTDLSESVENPALARSTRARTVGGSSGNSARRGKSAKAKGRSRARD</sequence>
<evidence type="ECO:0000313" key="2">
    <source>
        <dbReference type="Proteomes" id="UP001144978"/>
    </source>
</evidence>
<protein>
    <submittedName>
        <fullName evidence="1">Uncharacterized protein</fullName>
    </submittedName>
</protein>
<accession>A0ACC1N4D8</accession>
<proteinExistence type="predicted"/>
<evidence type="ECO:0000313" key="1">
    <source>
        <dbReference type="EMBL" id="KAJ2973742.1"/>
    </source>
</evidence>
<gene>
    <name evidence="1" type="ORF">NUW54_g12008</name>
</gene>
<reference evidence="1" key="1">
    <citation type="submission" date="2022-08" db="EMBL/GenBank/DDBJ databases">
        <title>Genome Sequence of Pycnoporus sanguineus.</title>
        <authorList>
            <person name="Buettner E."/>
        </authorList>
    </citation>
    <scope>NUCLEOTIDE SEQUENCE</scope>
    <source>
        <strain evidence="1">CG-C14</strain>
    </source>
</reference>